<dbReference type="CDD" id="cd22893">
    <property type="entry name" value="PlcA-like"/>
    <property type="match status" value="1"/>
</dbReference>
<keyword evidence="1" id="KW-0812">Transmembrane</keyword>
<name>A0A428MNQ4_9BACT</name>
<dbReference type="Proteomes" id="UP000269669">
    <property type="component" value="Unassembled WGS sequence"/>
</dbReference>
<evidence type="ECO:0000256" key="1">
    <source>
        <dbReference type="SAM" id="Phobius"/>
    </source>
</evidence>
<keyword evidence="3" id="KW-1185">Reference proteome</keyword>
<protein>
    <submittedName>
        <fullName evidence="2">Uncharacterized protein</fullName>
    </submittedName>
</protein>
<keyword evidence="1" id="KW-1133">Transmembrane helix</keyword>
<proteinExistence type="predicted"/>
<comment type="caution">
    <text evidence="2">The sequence shown here is derived from an EMBL/GenBank/DDBJ whole genome shotgun (WGS) entry which is preliminary data.</text>
</comment>
<evidence type="ECO:0000313" key="2">
    <source>
        <dbReference type="EMBL" id="RSL18495.1"/>
    </source>
</evidence>
<accession>A0A428MNQ4</accession>
<feature type="transmembrane region" description="Helical" evidence="1">
    <location>
        <begin position="41"/>
        <end position="60"/>
    </location>
</feature>
<dbReference type="AlphaFoldDB" id="A0A428MNQ4"/>
<reference evidence="2 3" key="1">
    <citation type="submission" date="2018-12" db="EMBL/GenBank/DDBJ databases">
        <title>Sequencing of bacterial isolates from soil warming experiment in Harvard Forest, Massachusetts, USA.</title>
        <authorList>
            <person name="Deangelis K."/>
        </authorList>
    </citation>
    <scope>NUCLEOTIDE SEQUENCE [LARGE SCALE GENOMIC DNA]</scope>
    <source>
        <strain evidence="2 3">EB153</strain>
    </source>
</reference>
<evidence type="ECO:0000313" key="3">
    <source>
        <dbReference type="Proteomes" id="UP000269669"/>
    </source>
</evidence>
<gene>
    <name evidence="2" type="ORF">EDE15_4080</name>
</gene>
<dbReference type="InterPro" id="IPR049756">
    <property type="entry name" value="PlcA-like_dom"/>
</dbReference>
<dbReference type="EMBL" id="RSDW01000001">
    <property type="protein sequence ID" value="RSL18495.1"/>
    <property type="molecule type" value="Genomic_DNA"/>
</dbReference>
<organism evidence="2 3">
    <name type="scientific">Edaphobacter aggregans</name>
    <dbReference type="NCBI Taxonomy" id="570835"/>
    <lineage>
        <taxon>Bacteria</taxon>
        <taxon>Pseudomonadati</taxon>
        <taxon>Acidobacteriota</taxon>
        <taxon>Terriglobia</taxon>
        <taxon>Terriglobales</taxon>
        <taxon>Acidobacteriaceae</taxon>
        <taxon>Edaphobacter</taxon>
    </lineage>
</organism>
<sequence>MILRRLSVALRTAHETLRLSRWTSGALNPIHSLRWTTIGSLILMTCICAFAPMTVLAWLYPEHRSITFLAIKMLEPEQRSQLDALWSEARHGHEGRLCAQMGDSSNGPIPGCIDYAAWPAIAGDHSCSAQEMLRDVLVAPWVPKVAAIGGTLEVKLAAARRRDQRVNAVRHSNIDLLRADPAYVARAMSNNAHFLLARPNTAIDPEAYLSLVLGPGAELNAAGTYTFYHERALGAAARIAEGHLSPEARTEVALAAFADEAYALHFLQDGFAAGHVVGNWGTTAVRKGTHDYYNEHGVEVTTWNGARFVTLGDAFLDPESKKRVATAVRDSLAQLANALDGKLKIQPNNSETIQPDTFNTCQETHFPSAVIDKEAVEALVPVVAETPIPALGDVPGQLPRFRSEFGPFVGISAAAFSQGMNGGFGASQSGASGTAGLEASGRVGVGLEGVLDESGDGLIFAGVGYRQDGPAQGETTVPGRGALTLRVRAPFWLIPGDMVIATPLLALTSPKKLKTMAVQAANGGLIPWQTGIATPIGRFQFVLGREAGISWYKLDTHNPMQLPTPGVAPLDSTLVSVRSIQVDFPILEYRPFRSFYRSQTSSALIQFYAGFDRPTETSVVSPVNAPTPNLRTIGLAGIRVAFDWRYYLK</sequence>
<keyword evidence="1" id="KW-0472">Membrane</keyword>